<dbReference type="GeneTree" id="ENSGT00940000163336"/>
<evidence type="ECO:0000256" key="2">
    <source>
        <dbReference type="ARBA" id="ARBA00023242"/>
    </source>
</evidence>
<feature type="compositionally biased region" description="Basic and acidic residues" evidence="3">
    <location>
        <begin position="1279"/>
        <end position="1289"/>
    </location>
</feature>
<reference evidence="4" key="2">
    <citation type="submission" date="2025-09" db="UniProtKB">
        <authorList>
            <consortium name="Ensembl"/>
        </authorList>
    </citation>
    <scope>IDENTIFICATION</scope>
</reference>
<feature type="compositionally biased region" description="Basic and acidic residues" evidence="3">
    <location>
        <begin position="1402"/>
        <end position="1434"/>
    </location>
</feature>
<proteinExistence type="predicted"/>
<feature type="compositionally biased region" description="Polar residues" evidence="3">
    <location>
        <begin position="1309"/>
        <end position="1321"/>
    </location>
</feature>
<feature type="compositionally biased region" description="Basic and acidic residues" evidence="3">
    <location>
        <begin position="398"/>
        <end position="409"/>
    </location>
</feature>
<dbReference type="InterPro" id="IPR052082">
    <property type="entry name" value="Myelin_sheath_structural"/>
</dbReference>
<feature type="region of interest" description="Disordered" evidence="3">
    <location>
        <begin position="680"/>
        <end position="706"/>
    </location>
</feature>
<evidence type="ECO:0000256" key="1">
    <source>
        <dbReference type="ARBA" id="ARBA00004123"/>
    </source>
</evidence>
<name>A0A3Q3EM03_9LABR</name>
<protein>
    <submittedName>
        <fullName evidence="4">Uncharacterized protein</fullName>
    </submittedName>
</protein>
<dbReference type="STRING" id="56723.ENSLBEP00000007082"/>
<sequence>MDKNIKIEGADLKISVPSTDIDVPKVEAEVKLPEVEVKDSSEWAVKDDQPGVEFDIKLKKPKFSLPSFSFSKQSVKAPEVDVSLQSVNVAIPEGKVEVKGGEVDLQLPEGEAKVDGERSKFTMPKFGFTMPEVTGPEIDFSLSKKDGNVTLPEAKAEVQILDLEVKKPSAELEIKAPEIKVAKKDTEGSPSKYKFKFKMPTLGLNVPQVKQPDIDLNLSKKDVNVTLPEVKAEVKLPDVKMNEPSAELDIKDPEIKVAMKNTVGSPTKFKMPTFKLPKFGVSMPSATVEVPDTNKDVKIDGGAVRFPEEVLTVAAPNIDIEGPAIDVKSIGTEQEVKGSKFKMPKFGITMPNVTGPEIDLSLSTKNVDLTLPEAKAEVKLPDVELQKPSSEVEFKSPEIKVQTKDKEGSPSKFKMPTFKLPKFGMGSPSAHVELPETDKELKIDGADMKIPEEVLQVVIATPSIDIEGPSIEIKSTGTEHVGKGSKFKMPSLGFNVPQVKRPDIDLSLSKKDVNVTLPEVKAEVKLPDVEMKEPSAEFDIKDPEIKVALKNKEGSPSKYKMPTFKLPKFGVSTPSATVEVPETNKNLKIDGADMSITEDLNINIAAPSIDIEGPSIEMKTSVTEHPEKGSKFKMPKIGVSKPKVKGPDIDINLSKKDVDVTLPEAKAEVKLPEVELQKPSAEVEFKSPEKKLQTKDKEGSPSKFKMPTFKLPKFGVSVPSVTVDMPETNKDLKIDGADMNIPEDLKINIAAPSIDIEGPSIEMKTTGTEHPEKGTKAEVKLPDVELQKPSAEVEFKSPEIKLQTKDKEGSPSKFKMPTFKLPKFGVSMPSATVDMPETNKDLKIDGADMNIPDEDLKINIAAPSIDIEVKKPSAELEIKAPEIKVVKKDTEVSPSKYKLPTFKLPKFGVGMPSAVAEGSSIDMKMTGIEHEGKAGKFKMPKFGITMPKVTGPEIDINLSKKDIDVTLPEAKVEVKLPEVVLQKPSAEVEFKAPEIKVQTKDKEGSPSKFKMPTFKLPKFGIGIPSASVELPETKKDLKIDGADIKISGDVPQVDISAPHIDIEGKGSKFKMPSLGFSGSHKDVDVTLPEAKAKVQLSGVELKESSAKVEMITPQVDVQTSILKDHQQNLKFAKEDPCPPDVEVQVPSGAITTEELPAVETDVNLKKSRFSLPRLSFSKSSIKEPEVSAEIPHVDVSLSEGEVIVTQPQLENITEHETEYDGQGSKFKLPKFGIALPKAKGPQEELNAPQNDVEIKLPEVKVQVKLPKIEVKSASSVDMKASETEAKAKDIGGSPLTLKGPSVEFKTDVETPTTETESQGSPSKFKLPSFKMPRLSFSKPKPEDQSSPVEAECLEEQLEIKIEPKEENKSPKMTLTSIGEMFQNFDVEFQVPKTDTMEGNLENAKEVHKADGLSGKLEEKEKETHIKQDATRSPERTGWFKFPRFGLSSPSEPAKSPEKDKKEKSPEGETVDDTISPTCSVQSSDAFADISSAMTSEHVGLSLSSPTKVTVKYSDPNTATGLGEVHRNIITSTTRTELFSVEPNLPEKITILSSGVSSSSEDTLRLESGKIHVITSNIEATPEAQHAKLLTTVQVQSVGGLPLRSEGKEAASWTVEDSQGGKKTVFERHLVTETSSERSESKETIVITKQITRMLDSAEHISGETASSIQRLRETVHSEKMRFFDEAEK</sequence>
<feature type="region of interest" description="Disordered" evidence="3">
    <location>
        <begin position="398"/>
        <end position="431"/>
    </location>
</feature>
<feature type="region of interest" description="Disordered" evidence="3">
    <location>
        <begin position="1399"/>
        <end position="1476"/>
    </location>
</feature>
<keyword evidence="5" id="KW-1185">Reference proteome</keyword>
<evidence type="ECO:0000313" key="5">
    <source>
        <dbReference type="Proteomes" id="UP000261660"/>
    </source>
</evidence>
<dbReference type="GO" id="GO:0043484">
    <property type="term" value="P:regulation of RNA splicing"/>
    <property type="evidence" value="ECO:0007669"/>
    <property type="project" value="TreeGrafter"/>
</dbReference>
<evidence type="ECO:0000256" key="3">
    <source>
        <dbReference type="SAM" id="MobiDB-lite"/>
    </source>
</evidence>
<keyword evidence="2" id="KW-0539">Nucleus</keyword>
<accession>A0A3Q3EM03</accession>
<feature type="region of interest" description="Disordered" evidence="3">
    <location>
        <begin position="1272"/>
        <end position="1349"/>
    </location>
</feature>
<dbReference type="InParanoid" id="A0A3Q3EM03"/>
<reference evidence="4" key="1">
    <citation type="submission" date="2025-08" db="UniProtKB">
        <authorList>
            <consortium name="Ensembl"/>
        </authorList>
    </citation>
    <scope>IDENTIFICATION</scope>
</reference>
<feature type="compositionally biased region" description="Basic and acidic residues" evidence="3">
    <location>
        <begin position="1454"/>
        <end position="1466"/>
    </location>
</feature>
<comment type="subcellular location">
    <subcellularLocation>
        <location evidence="1">Nucleus</location>
    </subcellularLocation>
</comment>
<dbReference type="Proteomes" id="UP000261660">
    <property type="component" value="Unplaced"/>
</dbReference>
<dbReference type="GO" id="GO:0043034">
    <property type="term" value="C:costamere"/>
    <property type="evidence" value="ECO:0007669"/>
    <property type="project" value="TreeGrafter"/>
</dbReference>
<dbReference type="PANTHER" id="PTHR23348:SF16">
    <property type="entry name" value="LEUCINE RICH REPEAT FAMILY PROTEIN"/>
    <property type="match status" value="1"/>
</dbReference>
<evidence type="ECO:0000313" key="4">
    <source>
        <dbReference type="Ensembl" id="ENSLBEP00000007082.1"/>
    </source>
</evidence>
<dbReference type="Ensembl" id="ENSLBET00000007448.1">
    <property type="protein sequence ID" value="ENSLBEP00000007082.1"/>
    <property type="gene ID" value="ENSLBEG00000005452.1"/>
</dbReference>
<dbReference type="GO" id="GO:0005634">
    <property type="term" value="C:nucleus"/>
    <property type="evidence" value="ECO:0007669"/>
    <property type="project" value="UniProtKB-SubCell"/>
</dbReference>
<dbReference type="PANTHER" id="PTHR23348">
    <property type="entry name" value="PERIAXIN/AHNAK"/>
    <property type="match status" value="1"/>
</dbReference>
<organism evidence="4 5">
    <name type="scientific">Labrus bergylta</name>
    <name type="common">ballan wrasse</name>
    <dbReference type="NCBI Taxonomy" id="56723"/>
    <lineage>
        <taxon>Eukaryota</taxon>
        <taxon>Metazoa</taxon>
        <taxon>Chordata</taxon>
        <taxon>Craniata</taxon>
        <taxon>Vertebrata</taxon>
        <taxon>Euteleostomi</taxon>
        <taxon>Actinopterygii</taxon>
        <taxon>Neopterygii</taxon>
        <taxon>Teleostei</taxon>
        <taxon>Neoteleostei</taxon>
        <taxon>Acanthomorphata</taxon>
        <taxon>Eupercaria</taxon>
        <taxon>Labriformes</taxon>
        <taxon>Labridae</taxon>
        <taxon>Labrus</taxon>
    </lineage>
</organism>
<feature type="compositionally biased region" description="Basic and acidic residues" evidence="3">
    <location>
        <begin position="680"/>
        <end position="700"/>
    </location>
</feature>